<feature type="compositionally biased region" description="Polar residues" evidence="1">
    <location>
        <begin position="41"/>
        <end position="59"/>
    </location>
</feature>
<evidence type="ECO:0000256" key="1">
    <source>
        <dbReference type="SAM" id="MobiDB-lite"/>
    </source>
</evidence>
<feature type="region of interest" description="Disordered" evidence="1">
    <location>
        <begin position="1"/>
        <end position="70"/>
    </location>
</feature>
<reference evidence="2" key="1">
    <citation type="submission" date="2018-11" db="EMBL/GenBank/DDBJ databases">
        <authorList>
            <consortium name="Pathogen Informatics"/>
        </authorList>
    </citation>
    <scope>NUCLEOTIDE SEQUENCE</scope>
</reference>
<keyword evidence="3" id="KW-1185">Reference proteome</keyword>
<gene>
    <name evidence="2" type="ORF">PXEA_LOCUS21270</name>
</gene>
<dbReference type="Proteomes" id="UP000784294">
    <property type="component" value="Unassembled WGS sequence"/>
</dbReference>
<protein>
    <submittedName>
        <fullName evidence="2">Uncharacterized protein</fullName>
    </submittedName>
</protein>
<comment type="caution">
    <text evidence="2">The sequence shown here is derived from an EMBL/GenBank/DDBJ whole genome shotgun (WGS) entry which is preliminary data.</text>
</comment>
<feature type="non-terminal residue" evidence="2">
    <location>
        <position position="118"/>
    </location>
</feature>
<dbReference type="AlphaFoldDB" id="A0A448X4G9"/>
<proteinExistence type="predicted"/>
<dbReference type="EMBL" id="CAAALY010090213">
    <property type="protein sequence ID" value="VEL27830.1"/>
    <property type="molecule type" value="Genomic_DNA"/>
</dbReference>
<sequence length="118" mass="12789">MLSDFSSLQLPDPSEPFDPISESINMSEDNNEMVSHLKSPANVSIGQELSGSSALTSDSLRAHKPSSLSVDTDDCCLDSQCLLHAPCKALQDEPHDKLGRLNLACEHRSETHKASMPL</sequence>
<organism evidence="2 3">
    <name type="scientific">Protopolystoma xenopodis</name>
    <dbReference type="NCBI Taxonomy" id="117903"/>
    <lineage>
        <taxon>Eukaryota</taxon>
        <taxon>Metazoa</taxon>
        <taxon>Spiralia</taxon>
        <taxon>Lophotrochozoa</taxon>
        <taxon>Platyhelminthes</taxon>
        <taxon>Monogenea</taxon>
        <taxon>Polyopisthocotylea</taxon>
        <taxon>Polystomatidea</taxon>
        <taxon>Polystomatidae</taxon>
        <taxon>Protopolystoma</taxon>
    </lineage>
</organism>
<name>A0A448X4G9_9PLAT</name>
<accession>A0A448X4G9</accession>
<evidence type="ECO:0000313" key="2">
    <source>
        <dbReference type="EMBL" id="VEL27830.1"/>
    </source>
</evidence>
<evidence type="ECO:0000313" key="3">
    <source>
        <dbReference type="Proteomes" id="UP000784294"/>
    </source>
</evidence>